<dbReference type="HOGENOM" id="CLU_096350_0_1_12"/>
<organism evidence="2 3">
    <name type="scientific">Parasphaerochaeta coccoides (strain ATCC BAA-1237 / DSM 17374 / SPN1)</name>
    <name type="common">Sphaerochaeta coccoides</name>
    <dbReference type="NCBI Taxonomy" id="760011"/>
    <lineage>
        <taxon>Bacteria</taxon>
        <taxon>Pseudomonadati</taxon>
        <taxon>Spirochaetota</taxon>
        <taxon>Spirochaetia</taxon>
        <taxon>Spirochaetales</taxon>
        <taxon>Sphaerochaetaceae</taxon>
        <taxon>Parasphaerochaeta</taxon>
    </lineage>
</organism>
<dbReference type="KEGG" id="scc:Spico_0562"/>
<dbReference type="RefSeq" id="WP_013739186.1">
    <property type="nucleotide sequence ID" value="NC_015436.1"/>
</dbReference>
<sequence>MRQKTKTVAVVAGALAVLIVGVWLLAGIYAKSATKDIMFQTVDAVGVADDIYDGLYEIAPVKASVRVTVEDEKITSIDIREHQTGLGGKAEAIADDVIRNQSLEVDAISGATVSSNTILKAIENALQSGEKD</sequence>
<reference evidence="2 3" key="2">
    <citation type="journal article" date="2012" name="Stand. Genomic Sci.">
        <title>Complete genome sequence of the termite hindgut bacterium Spirochaeta coccoides type strain (SPN1(T)), reclassification in the genus Sphaerochaeta as Sphaerochaeta coccoides comb. nov. and emendations of the family Spirochaetaceae and the genus Sphaerochaeta.</title>
        <authorList>
            <person name="Abt B."/>
            <person name="Han C."/>
            <person name="Scheuner C."/>
            <person name="Lu M."/>
            <person name="Lapidus A."/>
            <person name="Nolan M."/>
            <person name="Lucas S."/>
            <person name="Hammon N."/>
            <person name="Deshpande S."/>
            <person name="Cheng J.F."/>
            <person name="Tapia R."/>
            <person name="Goodwin L.A."/>
            <person name="Pitluck S."/>
            <person name="Liolios K."/>
            <person name="Pagani I."/>
            <person name="Ivanova N."/>
            <person name="Mavromatis K."/>
            <person name="Mikhailova N."/>
            <person name="Huntemann M."/>
            <person name="Pati A."/>
            <person name="Chen A."/>
            <person name="Palaniappan K."/>
            <person name="Land M."/>
            <person name="Hauser L."/>
            <person name="Brambilla E.M."/>
            <person name="Rohde M."/>
            <person name="Spring S."/>
            <person name="Gronow S."/>
            <person name="Goker M."/>
            <person name="Woyke T."/>
            <person name="Bristow J."/>
            <person name="Eisen J.A."/>
            <person name="Markowitz V."/>
            <person name="Hugenholtz P."/>
            <person name="Kyrpides N.C."/>
            <person name="Klenk H.P."/>
            <person name="Detter J.C."/>
        </authorList>
    </citation>
    <scope>NUCLEOTIDE SEQUENCE [LARGE SCALE GENOMIC DNA]</scope>
    <source>
        <strain evidence="3">ATCC BAA-1237 / DSM 17374 / SPN1</strain>
    </source>
</reference>
<protein>
    <submittedName>
        <fullName evidence="2">FMN-binding domain protein</fullName>
    </submittedName>
</protein>
<dbReference type="InterPro" id="IPR007329">
    <property type="entry name" value="FMN-bd"/>
</dbReference>
<dbReference type="GO" id="GO:0016020">
    <property type="term" value="C:membrane"/>
    <property type="evidence" value="ECO:0007669"/>
    <property type="project" value="InterPro"/>
</dbReference>
<gene>
    <name evidence="2" type="ordered locus">Spico_0562</name>
</gene>
<accession>F4GK18</accession>
<dbReference type="GO" id="GO:0010181">
    <property type="term" value="F:FMN binding"/>
    <property type="evidence" value="ECO:0007669"/>
    <property type="project" value="InterPro"/>
</dbReference>
<dbReference type="Pfam" id="PF04205">
    <property type="entry name" value="FMN_bind"/>
    <property type="match status" value="1"/>
</dbReference>
<keyword evidence="3" id="KW-1185">Reference proteome</keyword>
<evidence type="ECO:0000313" key="3">
    <source>
        <dbReference type="Proteomes" id="UP000007939"/>
    </source>
</evidence>
<dbReference type="STRING" id="760011.Spico_0562"/>
<dbReference type="EMBL" id="CP002659">
    <property type="protein sequence ID" value="AEC01790.1"/>
    <property type="molecule type" value="Genomic_DNA"/>
</dbReference>
<evidence type="ECO:0000313" key="2">
    <source>
        <dbReference type="EMBL" id="AEC01790.1"/>
    </source>
</evidence>
<name>F4GK18_PARC1</name>
<reference evidence="3" key="1">
    <citation type="submission" date="2011-04" db="EMBL/GenBank/DDBJ databases">
        <title>The complete genome of Spirochaeta coccoides DSM 17374.</title>
        <authorList>
            <person name="Lucas S."/>
            <person name="Copeland A."/>
            <person name="Lapidus A."/>
            <person name="Bruce D."/>
            <person name="Goodwin L."/>
            <person name="Pitluck S."/>
            <person name="Peters L."/>
            <person name="Kyrpides N."/>
            <person name="Mavromatis K."/>
            <person name="Pagani I."/>
            <person name="Ivanova N."/>
            <person name="Ovchinnikova G."/>
            <person name="Lu M."/>
            <person name="Detter J.C."/>
            <person name="Tapia R."/>
            <person name="Han C."/>
            <person name="Land M."/>
            <person name="Hauser L."/>
            <person name="Markowitz V."/>
            <person name="Cheng J.-F."/>
            <person name="Hugenholtz P."/>
            <person name="Woyke T."/>
            <person name="Wu D."/>
            <person name="Spring S."/>
            <person name="Schroeder M."/>
            <person name="Brambilla E."/>
            <person name="Klenk H.-P."/>
            <person name="Eisen J.A."/>
        </authorList>
    </citation>
    <scope>NUCLEOTIDE SEQUENCE [LARGE SCALE GENOMIC DNA]</scope>
    <source>
        <strain evidence="3">ATCC BAA-1237 / DSM 17374 / SPN1</strain>
    </source>
</reference>
<proteinExistence type="predicted"/>
<dbReference type="Proteomes" id="UP000007939">
    <property type="component" value="Chromosome"/>
</dbReference>
<dbReference type="SMART" id="SM00900">
    <property type="entry name" value="FMN_bind"/>
    <property type="match status" value="1"/>
</dbReference>
<feature type="domain" description="FMN-binding" evidence="1">
    <location>
        <begin position="54"/>
        <end position="129"/>
    </location>
</feature>
<dbReference type="Gene3D" id="3.90.1010.20">
    <property type="match status" value="1"/>
</dbReference>
<dbReference type="AlphaFoldDB" id="F4GK18"/>
<evidence type="ECO:0000259" key="1">
    <source>
        <dbReference type="SMART" id="SM00900"/>
    </source>
</evidence>
<dbReference type="eggNOG" id="COG3976">
    <property type="taxonomic scope" value="Bacteria"/>
</dbReference>